<protein>
    <recommendedName>
        <fullName evidence="3">Ribosomal RNA small subunit methyltransferase I</fullName>
    </recommendedName>
</protein>
<reference evidence="1 2" key="1">
    <citation type="journal article" date="2015" name="Nature">
        <title>rRNA introns, odd ribosomes, and small enigmatic genomes across a large radiation of phyla.</title>
        <authorList>
            <person name="Brown C.T."/>
            <person name="Hug L.A."/>
            <person name="Thomas B.C."/>
            <person name="Sharon I."/>
            <person name="Castelle C.J."/>
            <person name="Singh A."/>
            <person name="Wilkins M.J."/>
            <person name="Williams K.H."/>
            <person name="Banfield J.F."/>
        </authorList>
    </citation>
    <scope>NUCLEOTIDE SEQUENCE [LARGE SCALE GENOMIC DNA]</scope>
</reference>
<evidence type="ECO:0008006" key="3">
    <source>
        <dbReference type="Google" id="ProtNLM"/>
    </source>
</evidence>
<comment type="caution">
    <text evidence="1">The sequence shown here is derived from an EMBL/GenBank/DDBJ whole genome shotgun (WGS) entry which is preliminary data.</text>
</comment>
<dbReference type="EMBL" id="LBPV01000067">
    <property type="protein sequence ID" value="KKP63567.1"/>
    <property type="molecule type" value="Genomic_DNA"/>
</dbReference>
<name>A0A0G0E865_9BACT</name>
<dbReference type="PATRIC" id="fig|1619093.3.peg.602"/>
<accession>A0A0G0E865</accession>
<proteinExistence type="predicted"/>
<evidence type="ECO:0000313" key="1">
    <source>
        <dbReference type="EMBL" id="KKP63567.1"/>
    </source>
</evidence>
<dbReference type="GO" id="GO:0008168">
    <property type="term" value="F:methyltransferase activity"/>
    <property type="evidence" value="ECO:0007669"/>
    <property type="project" value="InterPro"/>
</dbReference>
<sequence length="171" mass="18951">MQKGTLYLIPTPITNAPMKDVLLPPYLDIVKTLEIFVVEKAKTARQHLSSVELSKKIQDIQMFELNEHTKVYEIEEMLKPLLEGKDMGLMSEAGVPSIADPGYRLVIVAQKNGIKVVPFTGPSSIFLALMASGLNGQNFAFNGYLPQENRDLRKAIRSVEVPNSNIHGSTI</sequence>
<dbReference type="SUPFAM" id="SSF53790">
    <property type="entry name" value="Tetrapyrrole methylase"/>
    <property type="match status" value="1"/>
</dbReference>
<dbReference type="InterPro" id="IPR014777">
    <property type="entry name" value="4pyrrole_Mease_sub1"/>
</dbReference>
<dbReference type="InterPro" id="IPR035996">
    <property type="entry name" value="4pyrrol_Methylase_sf"/>
</dbReference>
<gene>
    <name evidence="1" type="ORF">UR61_C0067G0003</name>
</gene>
<dbReference type="InterPro" id="IPR014776">
    <property type="entry name" value="4pyrrole_Mease_sub2"/>
</dbReference>
<dbReference type="Gene3D" id="3.40.1010.10">
    <property type="entry name" value="Cobalt-precorrin-4 Transmethylase, Domain 1"/>
    <property type="match status" value="1"/>
</dbReference>
<dbReference type="Gene3D" id="3.30.950.10">
    <property type="entry name" value="Methyltransferase, Cobalt-precorrin-4 Transmethylase, Domain 2"/>
    <property type="match status" value="1"/>
</dbReference>
<organism evidence="1 2">
    <name type="scientific">candidate division WS6 bacterium GW2011_GWE1_34_7</name>
    <dbReference type="NCBI Taxonomy" id="1619093"/>
    <lineage>
        <taxon>Bacteria</taxon>
        <taxon>Candidatus Dojkabacteria</taxon>
    </lineage>
</organism>
<dbReference type="InterPro" id="IPR008189">
    <property type="entry name" value="rRNA_ssu_MeTfrase_I"/>
</dbReference>
<evidence type="ECO:0000313" key="2">
    <source>
        <dbReference type="Proteomes" id="UP000033866"/>
    </source>
</evidence>
<dbReference type="PANTHER" id="PTHR46111:SF2">
    <property type="entry name" value="SAM-DEPENDENT METHYLTRANSFERASE"/>
    <property type="match status" value="1"/>
</dbReference>
<dbReference type="Proteomes" id="UP000033866">
    <property type="component" value="Unassembled WGS sequence"/>
</dbReference>
<dbReference type="CDD" id="cd11649">
    <property type="entry name" value="RsmI_like"/>
    <property type="match status" value="1"/>
</dbReference>
<dbReference type="AlphaFoldDB" id="A0A0G0E865"/>
<dbReference type="PANTHER" id="PTHR46111">
    <property type="entry name" value="RIBOSOMAL RNA SMALL SUBUNIT METHYLTRANSFERASE I"/>
    <property type="match status" value="1"/>
</dbReference>